<dbReference type="Pfam" id="PF00018">
    <property type="entry name" value="SH3_1"/>
    <property type="match status" value="1"/>
</dbReference>
<dbReference type="GO" id="GO:0001784">
    <property type="term" value="F:phosphotyrosine residue binding"/>
    <property type="evidence" value="ECO:0007669"/>
    <property type="project" value="Ensembl"/>
</dbReference>
<gene>
    <name evidence="6" type="primary">CRKL</name>
</gene>
<dbReference type="FunCoup" id="A0A8V1A7Z0">
    <property type="interactions" value="2527"/>
</dbReference>
<feature type="region of interest" description="Disordered" evidence="4">
    <location>
        <begin position="375"/>
        <end position="409"/>
    </location>
</feature>
<feature type="compositionally biased region" description="Low complexity" evidence="4">
    <location>
        <begin position="178"/>
        <end position="193"/>
    </location>
</feature>
<dbReference type="PANTHER" id="PTHR19969">
    <property type="entry name" value="SH2-SH3 ADAPTOR PROTEIN-RELATED"/>
    <property type="match status" value="1"/>
</dbReference>
<evidence type="ECO:0000259" key="5">
    <source>
        <dbReference type="PROSITE" id="PS50002"/>
    </source>
</evidence>
<dbReference type="Proteomes" id="UP000000539">
    <property type="component" value="Chromosome 15"/>
</dbReference>
<evidence type="ECO:0007829" key="8">
    <source>
        <dbReference type="PeptideAtlas" id="A0A8V1A7Z0"/>
    </source>
</evidence>
<feature type="compositionally biased region" description="Low complexity" evidence="4">
    <location>
        <begin position="310"/>
        <end position="320"/>
    </location>
</feature>
<dbReference type="GO" id="GO:0070374">
    <property type="term" value="P:positive regulation of ERK1 and ERK2 cascade"/>
    <property type="evidence" value="ECO:0007669"/>
    <property type="project" value="Ensembl"/>
</dbReference>
<name>A0A8V1A7Z0_CHICK</name>
<keyword evidence="2" id="KW-0727">SH2 domain</keyword>
<keyword evidence="8" id="KW-1267">Proteomics identification</keyword>
<feature type="region of interest" description="Disordered" evidence="4">
    <location>
        <begin position="22"/>
        <end position="44"/>
    </location>
</feature>
<reference evidence="6" key="3">
    <citation type="submission" date="2025-09" db="UniProtKB">
        <authorList>
            <consortium name="Ensembl"/>
        </authorList>
    </citation>
    <scope>IDENTIFICATION</scope>
    <source>
        <strain evidence="6">broiler</strain>
    </source>
</reference>
<dbReference type="GO" id="GO:0005829">
    <property type="term" value="C:cytosol"/>
    <property type="evidence" value="ECO:0007669"/>
    <property type="project" value="Ensembl"/>
</dbReference>
<evidence type="ECO:0000313" key="6">
    <source>
        <dbReference type="Ensembl" id="ENSGALP00010039344.1"/>
    </source>
</evidence>
<dbReference type="PROSITE" id="PS50002">
    <property type="entry name" value="SH3"/>
    <property type="match status" value="1"/>
</dbReference>
<reference evidence="6" key="1">
    <citation type="submission" date="2020-11" db="EMBL/GenBank/DDBJ databases">
        <title>Gallus gallus (Chicken) genome, bGalGal1, GRCg7b, maternal haplotype autosomes + Z &amp; W.</title>
        <authorList>
            <person name="Warren W."/>
            <person name="Formenti G."/>
            <person name="Fedrigo O."/>
            <person name="Haase B."/>
            <person name="Mountcastle J."/>
            <person name="Balacco J."/>
            <person name="Tracey A."/>
            <person name="Schneider V."/>
            <person name="Okimoto R."/>
            <person name="Cheng H."/>
            <person name="Hawken R."/>
            <person name="Howe K."/>
            <person name="Jarvis E.D."/>
        </authorList>
    </citation>
    <scope>NUCLEOTIDE SEQUENCE [LARGE SCALE GENOMIC DNA]</scope>
    <source>
        <strain evidence="6">Broiler</strain>
    </source>
</reference>
<dbReference type="Gene3D" id="2.30.30.40">
    <property type="entry name" value="SH3 Domains"/>
    <property type="match status" value="2"/>
</dbReference>
<dbReference type="SUPFAM" id="SSF50044">
    <property type="entry name" value="SH3-domain"/>
    <property type="match status" value="1"/>
</dbReference>
<dbReference type="GO" id="GO:0060392">
    <property type="term" value="P:negative regulation of SMAD protein signal transduction"/>
    <property type="evidence" value="ECO:0007669"/>
    <property type="project" value="Ensembl"/>
</dbReference>
<dbReference type="GO" id="GO:0008284">
    <property type="term" value="P:positive regulation of cell population proliferation"/>
    <property type="evidence" value="ECO:0007669"/>
    <property type="project" value="Ensembl"/>
</dbReference>
<dbReference type="SMART" id="SM00326">
    <property type="entry name" value="SH3"/>
    <property type="match status" value="1"/>
</dbReference>
<keyword evidence="7" id="KW-1185">Reference proteome</keyword>
<evidence type="ECO:0000256" key="2">
    <source>
        <dbReference type="ARBA" id="ARBA00022999"/>
    </source>
</evidence>
<dbReference type="GO" id="GO:1903977">
    <property type="term" value="P:positive regulation of glial cell migration"/>
    <property type="evidence" value="ECO:0007669"/>
    <property type="project" value="Ensembl"/>
</dbReference>
<feature type="region of interest" description="Disordered" evidence="4">
    <location>
        <begin position="293"/>
        <end position="320"/>
    </location>
</feature>
<evidence type="ECO:0000256" key="1">
    <source>
        <dbReference type="ARBA" id="ARBA00022443"/>
    </source>
</evidence>
<dbReference type="InterPro" id="IPR035457">
    <property type="entry name" value="CRK_SH3_N"/>
</dbReference>
<accession>A0A8V1A7Z0</accession>
<dbReference type="GO" id="GO:0042802">
    <property type="term" value="F:identical protein binding"/>
    <property type="evidence" value="ECO:0007669"/>
    <property type="project" value="Ensembl"/>
</dbReference>
<dbReference type="GlyGen" id="A0A8V1A7Z0">
    <property type="glycosylation" value="2 sites"/>
</dbReference>
<dbReference type="CDD" id="cd11758">
    <property type="entry name" value="SH3_CRK_N"/>
    <property type="match status" value="1"/>
</dbReference>
<dbReference type="GO" id="GO:0010629">
    <property type="term" value="P:negative regulation of gene expression"/>
    <property type="evidence" value="ECO:0007669"/>
    <property type="project" value="Ensembl"/>
</dbReference>
<reference evidence="6" key="2">
    <citation type="submission" date="2025-08" db="UniProtKB">
        <authorList>
            <consortium name="Ensembl"/>
        </authorList>
    </citation>
    <scope>IDENTIFICATION</scope>
    <source>
        <strain evidence="6">broiler</strain>
    </source>
</reference>
<dbReference type="GO" id="GO:0061629">
    <property type="term" value="F:RNA polymerase II-specific DNA-binding transcription factor binding"/>
    <property type="evidence" value="ECO:0007669"/>
    <property type="project" value="Ensembl"/>
</dbReference>
<dbReference type="GeneTree" id="ENSGT00820000127055"/>
<dbReference type="PRINTS" id="PR00452">
    <property type="entry name" value="SH3DOMAIN"/>
</dbReference>
<dbReference type="InterPro" id="IPR051184">
    <property type="entry name" value="Tyrosine-phos_adapter"/>
</dbReference>
<dbReference type="AlphaFoldDB" id="A0A8V1A7Z0"/>
<dbReference type="Ensembl" id="ENSGALT00010063807.1">
    <property type="protein sequence ID" value="ENSGALP00010039344.1"/>
    <property type="gene ID" value="ENSGALG00010026221.1"/>
</dbReference>
<feature type="domain" description="SH3" evidence="5">
    <location>
        <begin position="224"/>
        <end position="284"/>
    </location>
</feature>
<dbReference type="GO" id="GO:0005654">
    <property type="term" value="C:nucleoplasm"/>
    <property type="evidence" value="ECO:0007669"/>
    <property type="project" value="Ensembl"/>
</dbReference>
<dbReference type="PANTHER" id="PTHR19969:SF5">
    <property type="entry name" value="CRK-LIKE PROTEIN"/>
    <property type="match status" value="1"/>
</dbReference>
<dbReference type="GO" id="GO:1900026">
    <property type="term" value="P:positive regulation of substrate adhesion-dependent cell spreading"/>
    <property type="evidence" value="ECO:0007669"/>
    <property type="project" value="Ensembl"/>
</dbReference>
<dbReference type="InterPro" id="IPR001452">
    <property type="entry name" value="SH3_domain"/>
</dbReference>
<organism evidence="6 7">
    <name type="scientific">Gallus gallus</name>
    <name type="common">Chicken</name>
    <dbReference type="NCBI Taxonomy" id="9031"/>
    <lineage>
        <taxon>Eukaryota</taxon>
        <taxon>Metazoa</taxon>
        <taxon>Chordata</taxon>
        <taxon>Craniata</taxon>
        <taxon>Vertebrata</taxon>
        <taxon>Euteleostomi</taxon>
        <taxon>Archelosauria</taxon>
        <taxon>Archosauria</taxon>
        <taxon>Dinosauria</taxon>
        <taxon>Saurischia</taxon>
        <taxon>Theropoda</taxon>
        <taxon>Coelurosauria</taxon>
        <taxon>Aves</taxon>
        <taxon>Neognathae</taxon>
        <taxon>Galloanserae</taxon>
        <taxon>Galliformes</taxon>
        <taxon>Phasianidae</taxon>
        <taxon>Phasianinae</taxon>
        <taxon>Gallus</taxon>
    </lineage>
</organism>
<dbReference type="OrthoDB" id="9204160at2759"/>
<sequence>ERREGCCPAHRAAEHIGALSAAPGRPRPAILGPPPQRHGASFSASPVPGPPIRRAGRFLLAPGPAACPSGPSPPRLSSRRASGLLAFFLPSLALPRPEPCPPPPGSIRRTAPAGTWARCRGRRRRRGCRGSGTACSWCGTRPPARGTTCSRCPRTPGCPTTSLTPCPTAALRSAIRSSSTCPPCWSSTRSTTWIPPPSSSPRPGEYPSPPMGSGSAPAMSAAEENVEYVRTLYDFPGNDAEDLPFKKGEILVIVEKPEEQWWSARNKDGRIGMIPVPYVEKLVRSSIGKHGNRNSNSYGIPEPAHAYAQPQTTSPLPTVSSTPGAVINPLPSTQNGPVYAKAIQKRVPCAYDKTALALEIRAHELSRIAQDVCGSNENRTRSPDCPVPNHKATLPTGLKHSLTTTAHYK</sequence>
<evidence type="ECO:0000256" key="3">
    <source>
        <dbReference type="PROSITE-ProRule" id="PRU00192"/>
    </source>
</evidence>
<protein>
    <submittedName>
        <fullName evidence="6">CRK like proto-onco, adaptor protein</fullName>
    </submittedName>
</protein>
<dbReference type="GO" id="GO:0071560">
    <property type="term" value="P:cellular response to transforming growth factor beta stimulus"/>
    <property type="evidence" value="ECO:0007669"/>
    <property type="project" value="Ensembl"/>
</dbReference>
<evidence type="ECO:0000313" key="7">
    <source>
        <dbReference type="Proteomes" id="UP000000539"/>
    </source>
</evidence>
<feature type="compositionally biased region" description="Pro residues" evidence="4">
    <location>
        <begin position="194"/>
        <end position="210"/>
    </location>
</feature>
<dbReference type="FunFam" id="2.30.30.40:FF:000163">
    <property type="entry name" value="crk-like protein isoform X1"/>
    <property type="match status" value="1"/>
</dbReference>
<proteinExistence type="evidence at protein level"/>
<feature type="region of interest" description="Disordered" evidence="4">
    <location>
        <begin position="178"/>
        <end position="219"/>
    </location>
</feature>
<keyword evidence="1 3" id="KW-0728">SH3 domain</keyword>
<evidence type="ECO:0000256" key="4">
    <source>
        <dbReference type="SAM" id="MobiDB-lite"/>
    </source>
</evidence>
<dbReference type="InterPro" id="IPR036028">
    <property type="entry name" value="SH3-like_dom_sf"/>
</dbReference>